<evidence type="ECO:0000256" key="1">
    <source>
        <dbReference type="SAM" id="MobiDB-lite"/>
    </source>
</evidence>
<dbReference type="EMBL" id="GBHO01041825">
    <property type="protein sequence ID" value="JAG01779.1"/>
    <property type="molecule type" value="Transcribed_RNA"/>
</dbReference>
<feature type="region of interest" description="Disordered" evidence="1">
    <location>
        <begin position="34"/>
        <end position="53"/>
    </location>
</feature>
<gene>
    <name evidence="2" type="primary">POLX_278</name>
    <name evidence="2" type="ORF">CM83_102821</name>
</gene>
<name>A0A0A9W1T5_LYGHE</name>
<organism evidence="2">
    <name type="scientific">Lygus hesperus</name>
    <name type="common">Western plant bug</name>
    <dbReference type="NCBI Taxonomy" id="30085"/>
    <lineage>
        <taxon>Eukaryota</taxon>
        <taxon>Metazoa</taxon>
        <taxon>Ecdysozoa</taxon>
        <taxon>Arthropoda</taxon>
        <taxon>Hexapoda</taxon>
        <taxon>Insecta</taxon>
        <taxon>Pterygota</taxon>
        <taxon>Neoptera</taxon>
        <taxon>Paraneoptera</taxon>
        <taxon>Hemiptera</taxon>
        <taxon>Heteroptera</taxon>
        <taxon>Panheteroptera</taxon>
        <taxon>Cimicomorpha</taxon>
        <taxon>Miridae</taxon>
        <taxon>Mirini</taxon>
        <taxon>Lygus</taxon>
    </lineage>
</organism>
<dbReference type="Pfam" id="PF14223">
    <property type="entry name" value="Retrotran_gag_2"/>
    <property type="match status" value="1"/>
</dbReference>
<proteinExistence type="predicted"/>
<evidence type="ECO:0000313" key="2">
    <source>
        <dbReference type="EMBL" id="JAG01779.1"/>
    </source>
</evidence>
<feature type="non-terminal residue" evidence="2">
    <location>
        <position position="133"/>
    </location>
</feature>
<reference evidence="2" key="2">
    <citation type="submission" date="2014-07" db="EMBL/GenBank/DDBJ databases">
        <authorList>
            <person name="Hull J."/>
        </authorList>
    </citation>
    <scope>NUCLEOTIDE SEQUENCE</scope>
</reference>
<reference evidence="2" key="1">
    <citation type="journal article" date="2014" name="PLoS ONE">
        <title>Transcriptome-Based Identification of ABC Transporters in the Western Tarnished Plant Bug Lygus hesperus.</title>
        <authorList>
            <person name="Hull J.J."/>
            <person name="Chaney K."/>
            <person name="Geib S.M."/>
            <person name="Fabrick J.A."/>
            <person name="Brent C.S."/>
            <person name="Walsh D."/>
            <person name="Lavine L.C."/>
        </authorList>
    </citation>
    <scope>NUCLEOTIDE SEQUENCE</scope>
</reference>
<dbReference type="AlphaFoldDB" id="A0A0A9W1T5"/>
<protein>
    <submittedName>
        <fullName evidence="2">Retrovirus-related Pol polyprotein from transposon TNT 1-94</fullName>
    </submittedName>
</protein>
<accession>A0A0A9W1T5</accession>
<sequence>MSVQIDKLTRDNYDSWIIHMEALLVKTDGIQHVNGSQKRPTVDSADQDSVKAAEDWDNKDRKVRADIILAISSAEVKQVKDGITSRDVCLKLEKIYQSKGPVRKVQLLKRIMLGRMKDNTDVQDHLRNFFDTV</sequence>